<dbReference type="PANTHER" id="PTHR46972:SF1">
    <property type="entry name" value="FAD DEPENDENT OXIDOREDUCTASE DOMAIN-CONTAINING PROTEIN"/>
    <property type="match status" value="1"/>
</dbReference>
<comment type="similarity">
    <text evidence="5">Belongs to the aromatic-ring hydroxylase family. TetX subfamily.</text>
</comment>
<dbReference type="HAMAP" id="MF_00845">
    <property type="entry name" value="TetX_monooxygenase"/>
    <property type="match status" value="1"/>
</dbReference>
<evidence type="ECO:0000313" key="8">
    <source>
        <dbReference type="Proteomes" id="UP000487268"/>
    </source>
</evidence>
<dbReference type="AlphaFoldDB" id="A0A7K0BSR9"/>
<gene>
    <name evidence="7" type="primary">hpxO_1</name>
    <name evidence="7" type="ORF">ACRB68_17690</name>
</gene>
<dbReference type="GO" id="GO:0005737">
    <property type="term" value="C:cytoplasm"/>
    <property type="evidence" value="ECO:0007669"/>
    <property type="project" value="UniProtKB-SubCell"/>
</dbReference>
<dbReference type="InterPro" id="IPR043683">
    <property type="entry name" value="TetX_monooxygenase"/>
</dbReference>
<keyword evidence="4 5" id="KW-0503">Monooxygenase</keyword>
<dbReference type="InterPro" id="IPR002938">
    <property type="entry name" value="FAD-bd"/>
</dbReference>
<dbReference type="Proteomes" id="UP000487268">
    <property type="component" value="Unassembled WGS sequence"/>
</dbReference>
<keyword evidence="5" id="KW-0547">Nucleotide-binding</keyword>
<dbReference type="PRINTS" id="PR00420">
    <property type="entry name" value="RNGMNOXGNASE"/>
</dbReference>
<evidence type="ECO:0000256" key="4">
    <source>
        <dbReference type="ARBA" id="ARBA00023033"/>
    </source>
</evidence>
<comment type="subunit">
    <text evidence="5">Monomer.</text>
</comment>
<evidence type="ECO:0000259" key="6">
    <source>
        <dbReference type="Pfam" id="PF01494"/>
    </source>
</evidence>
<evidence type="ECO:0000256" key="3">
    <source>
        <dbReference type="ARBA" id="ARBA00023002"/>
    </source>
</evidence>
<dbReference type="GO" id="GO:0004497">
    <property type="term" value="F:monooxygenase activity"/>
    <property type="evidence" value="ECO:0007669"/>
    <property type="project" value="UniProtKB-UniRule"/>
</dbReference>
<dbReference type="PANTHER" id="PTHR46972">
    <property type="entry name" value="MONOOXYGENASE ASQM-RELATED"/>
    <property type="match status" value="1"/>
</dbReference>
<dbReference type="GO" id="GO:0046677">
    <property type="term" value="P:response to antibiotic"/>
    <property type="evidence" value="ECO:0007669"/>
    <property type="project" value="InterPro"/>
</dbReference>
<feature type="binding site" evidence="5">
    <location>
        <position position="54"/>
    </location>
    <ligand>
        <name>NADPH</name>
        <dbReference type="ChEBI" id="CHEBI:57783"/>
    </ligand>
</feature>
<dbReference type="Gene3D" id="3.50.50.60">
    <property type="entry name" value="FAD/NAD(P)-binding domain"/>
    <property type="match status" value="1"/>
</dbReference>
<organism evidence="7 8">
    <name type="scientific">Actinomadura macrotermitis</name>
    <dbReference type="NCBI Taxonomy" id="2585200"/>
    <lineage>
        <taxon>Bacteria</taxon>
        <taxon>Bacillati</taxon>
        <taxon>Actinomycetota</taxon>
        <taxon>Actinomycetes</taxon>
        <taxon>Streptosporangiales</taxon>
        <taxon>Thermomonosporaceae</taxon>
        <taxon>Actinomadura</taxon>
    </lineage>
</organism>
<dbReference type="GO" id="GO:0071949">
    <property type="term" value="F:FAD binding"/>
    <property type="evidence" value="ECO:0007669"/>
    <property type="project" value="InterPro"/>
</dbReference>
<comment type="subcellular location">
    <subcellularLocation>
        <location evidence="5">Cytoplasm</location>
    </subcellularLocation>
</comment>
<dbReference type="InterPro" id="IPR036188">
    <property type="entry name" value="FAD/NAD-bd_sf"/>
</dbReference>
<feature type="binding site" evidence="5">
    <location>
        <position position="117"/>
    </location>
    <ligand>
        <name>FAD</name>
        <dbReference type="ChEBI" id="CHEBI:57692"/>
    </ligand>
</feature>
<keyword evidence="3 5" id="KW-0560">Oxidoreductase</keyword>
<comment type="function">
    <text evidence="5">An FAD-requiring monooxygenase active on some tetracycline antibiotic derivatives, which leads to their inactivation. Hydroxylates carbon 11a of tetracycline and some analogs.</text>
</comment>
<dbReference type="EMBL" id="WEGH01000001">
    <property type="protein sequence ID" value="MQY03724.1"/>
    <property type="molecule type" value="Genomic_DNA"/>
</dbReference>
<accession>A0A7K0BSR9</accession>
<keyword evidence="1 5" id="KW-0285">Flavoprotein</keyword>
<comment type="domain">
    <text evidence="5">Consists of an N-terminal FAD-binding domain with a Rossman fold and a C-terminal substrate-binding domain.</text>
</comment>
<dbReference type="Pfam" id="PF01494">
    <property type="entry name" value="FAD_binding_3"/>
    <property type="match status" value="1"/>
</dbReference>
<comment type="caution">
    <text evidence="7">The sequence shown here is derived from an EMBL/GenBank/DDBJ whole genome shotgun (WGS) entry which is preliminary data.</text>
</comment>
<dbReference type="SUPFAM" id="SSF51905">
    <property type="entry name" value="FAD/NAD(P)-binding domain"/>
    <property type="match status" value="1"/>
</dbReference>
<evidence type="ECO:0000313" key="7">
    <source>
        <dbReference type="EMBL" id="MQY03724.1"/>
    </source>
</evidence>
<reference evidence="7 8" key="1">
    <citation type="submission" date="2019-10" db="EMBL/GenBank/DDBJ databases">
        <title>Actinomadura rubteroloni sp. nov. and Actinomadura macrotermitis sp. nov., isolated from the gut of fungus growing-termite Macrotermes natalensis.</title>
        <authorList>
            <person name="Benndorf R."/>
            <person name="Martin K."/>
            <person name="Kuefner M."/>
            <person name="De Beer W."/>
            <person name="Kaster A.-K."/>
            <person name="Vollmers J."/>
            <person name="Poulsen M."/>
            <person name="Beemelmanns C."/>
        </authorList>
    </citation>
    <scope>NUCLEOTIDE SEQUENCE [LARGE SCALE GENOMIC DNA]</scope>
    <source>
        <strain evidence="7 8">RB68</strain>
    </source>
</reference>
<evidence type="ECO:0000256" key="2">
    <source>
        <dbReference type="ARBA" id="ARBA00022827"/>
    </source>
</evidence>
<evidence type="ECO:0000256" key="5">
    <source>
        <dbReference type="HAMAP-Rule" id="MF_00845"/>
    </source>
</evidence>
<comment type="cofactor">
    <cofactor evidence="5">
        <name>FAD</name>
        <dbReference type="ChEBI" id="CHEBI:57692"/>
    </cofactor>
</comment>
<sequence length="389" mass="41066">MHSFRTHRETTMTTAHHPIAIIGAGLGGLTLARVLHTRGIQATVFDLEAGRHVRTQGGMLDIHQDSGQAALHAAGLYEPFRELVHPGGEALRLLDHNAVVALQEDDDGTGDRPEVDRGQLRDLLLDSLPEGTVRWGAKVTGARPLGEGRHEVAFAGGGTITTGLLVGADGAWSRIRPLLSPARPAYTGISFVELDLLDAAVRHPGSADLIGGGSFFALDGRRAVLAHHETDGSLHVYLARRADEDWLDGIDFTDTAAAKTALLAEFAGWDERFHTLIADADGALVPRRIHALPVGHRWDPVPGVTLLGDAAHLMSPFAGEGANLAMLDGAELGQAVAGHPGDTGAALAAYEKALFPRGEASAAESAASLEMLFGPDPVTRLAAQFTAYR</sequence>
<keyword evidence="5" id="KW-0521">NADP</keyword>
<keyword evidence="2 5" id="KW-0274">FAD</keyword>
<keyword evidence="5" id="KW-0963">Cytoplasm</keyword>
<evidence type="ECO:0000256" key="1">
    <source>
        <dbReference type="ARBA" id="ARBA00022630"/>
    </source>
</evidence>
<keyword evidence="8" id="KW-1185">Reference proteome</keyword>
<feature type="binding site" evidence="5">
    <location>
        <position position="61"/>
    </location>
    <ligand>
        <name>FAD</name>
        <dbReference type="ChEBI" id="CHEBI:57692"/>
    </ligand>
</feature>
<feature type="domain" description="FAD-binding" evidence="6">
    <location>
        <begin position="18"/>
        <end position="341"/>
    </location>
</feature>
<name>A0A7K0BSR9_9ACTN</name>
<proteinExistence type="inferred from homology"/>
<protein>
    <recommendedName>
        <fullName evidence="5">Flavin-dependent monooxygenase</fullName>
    </recommendedName>
    <alternativeName>
        <fullName evidence="5">TetX monooxygenase</fullName>
        <shortName evidence="5">TetX</shortName>
        <ecNumber evidence="5">1.14.13.-</ecNumber>
    </alternativeName>
</protein>
<comment type="catalytic activity">
    <reaction evidence="5">
        <text>a tetracycline + NADPH + O2 + H(+) = an 11a-hydroxytetracycline + NADP(+) + H2O</text>
        <dbReference type="Rhea" id="RHEA:61444"/>
        <dbReference type="ChEBI" id="CHEBI:15377"/>
        <dbReference type="ChEBI" id="CHEBI:15378"/>
        <dbReference type="ChEBI" id="CHEBI:15379"/>
        <dbReference type="ChEBI" id="CHEBI:57783"/>
        <dbReference type="ChEBI" id="CHEBI:58349"/>
        <dbReference type="ChEBI" id="CHEBI:144644"/>
        <dbReference type="ChEBI" id="CHEBI:144645"/>
    </reaction>
</comment>
<dbReference type="EC" id="1.14.13.-" evidence="5"/>
<feature type="binding site" evidence="5">
    <location>
        <position position="309"/>
    </location>
    <ligand>
        <name>FAD</name>
        <dbReference type="ChEBI" id="CHEBI:57692"/>
    </ligand>
</feature>